<organism evidence="2 3">
    <name type="scientific">Pseudoalteromonas phenolica</name>
    <dbReference type="NCBI Taxonomy" id="161398"/>
    <lineage>
        <taxon>Bacteria</taxon>
        <taxon>Pseudomonadati</taxon>
        <taxon>Pseudomonadota</taxon>
        <taxon>Gammaproteobacteria</taxon>
        <taxon>Alteromonadales</taxon>
        <taxon>Pseudoalteromonadaceae</taxon>
        <taxon>Pseudoalteromonas</taxon>
    </lineage>
</organism>
<dbReference type="Pfam" id="PF22352">
    <property type="entry name" value="K319L-like_PKD"/>
    <property type="match status" value="1"/>
</dbReference>
<name>A0A4Q7IJ37_9GAMM</name>
<sequence length="1274" mass="141659">MIVAPMVFSIALTACGGGSDDPAPSPSPSPSPDPTPENQAPTVSIAELEEAKEQEAFTLTATATDSDGDIAKYEWSTDSSLDFTLAGADTNELTVTSPDISADTPVTFKLTVTDNGTTAKTASAEQTVLIKRKISSVTITGIVTDEPIANANITVAAGESSVQTQSGSDGKYTAELIVDESEVTDLVQIKAQGTGEQNQVEFWSLLNSVETVIEQAGDDGILQREENFSVNVTNVTTAEYALISRDGEIPNDDEALKTALLNVDADEKLQLATLIKVVVDNPEFSLPEGVNNTLELVASAETAEAFEAEVNEKDPTIIEETKKEIKEDTDLVTGPSGSLVGEYILQSPRYYNNLAYHLSLKEDSTGVIHGIDQQVISNWTLDGNKLSLEFTNALKKSVSETTLEDQSTQRVETFVSGMSMVVLGENEVFRSVEVTETTYQMIGEVEQTPETVTYISNLTSKMQTAEPTAEMLTAGDATWYIDLDDRDFTLNDKPEDEVSKLIFNLDGTITSDKANEEITWIIEDRALVISYKGFVDETKQEVEFQGTVSIWLTKVLDAGYQVVTLDPSDEEWPNTEYGLFIKSADVTVNETTMSGRWHGFYGLNQSYYMDLYPDGSLYFGLERSDYVWDIDGTTMVRKVYMQNGHRVESCFEERDDCSLVGLTNHEILAMVNNRYYIKRTFLWMNQEGIMEVSQVGLFIFEYNSDLSITSFDQVLPNYGDTYVWMQDASGNLVLVQINRDSEESDGVITIANQEYAFNFADGTIVYEVEGVKYVLEITASSQEYLAVCLYVESEGCTDEGKAKLWKQMPLMGNSIINNSDLYVGEAVGLSLDRWGNGKLKTAMTEHDVYWYVAPEGVIEINLQSPSTIYSNNNNGVMTEHKLTGYHVKLDASDAMKVSVTKRVDVYTDDSMTGDMHHDFMAKLYYERDFLDLSGVDFVGKWVAYDQADGNQISRVEFKADGTGTVKSTFDEPDENSDFTWSVMGNALQLQFGDTEYDNLHMTKDLAVGYQFVDNFTDVGDVYSSQIVAGILIKDTAPTLSKADYQGRWLYFDGTEQTSGQNGTEIYPEEENDSYLTFVFGTVISSYQGRYEDGQVIRARYVNPSNNERMRYCEPSDTCVLQGEMRYQMVAEHEGRYFWAREFSSFDTDGNEYPNSGVMFVGERSESTDIATLEDYHVDFFYLHQASDNGSIAWYSTNSTNEMGESIHTLQIGDAEAVPFTFENGQMHLILDGQDTIIELVPGSNNKDGLTLCKYIKGDQCTEQGHIPLFFSPPN</sequence>
<dbReference type="Gene3D" id="2.60.40.10">
    <property type="entry name" value="Immunoglobulins"/>
    <property type="match status" value="1"/>
</dbReference>
<protein>
    <recommendedName>
        <fullName evidence="4">PKD/Chitinase domain-containing protein</fullName>
    </recommendedName>
</protein>
<proteinExistence type="predicted"/>
<dbReference type="AlphaFoldDB" id="A0A4Q7IJ37"/>
<dbReference type="Proteomes" id="UP000291338">
    <property type="component" value="Unassembled WGS sequence"/>
</dbReference>
<comment type="caution">
    <text evidence="2">The sequence shown here is derived from an EMBL/GenBank/DDBJ whole genome shotgun (WGS) entry which is preliminary data.</text>
</comment>
<accession>A0A4Q7IJ37</accession>
<reference evidence="2 3" key="1">
    <citation type="submission" date="2018-01" db="EMBL/GenBank/DDBJ databases">
        <title>Co-occurrence of chitin degradation, pigmentation and bioactivity in marine Pseudoalteromonas.</title>
        <authorList>
            <person name="Paulsen S."/>
            <person name="Gram L."/>
            <person name="Machado H."/>
        </authorList>
    </citation>
    <scope>NUCLEOTIDE SEQUENCE [LARGE SCALE GENOMIC DNA]</scope>
    <source>
        <strain evidence="2 3">S3898</strain>
    </source>
</reference>
<evidence type="ECO:0008006" key="4">
    <source>
        <dbReference type="Google" id="ProtNLM"/>
    </source>
</evidence>
<gene>
    <name evidence="2" type="ORF">C1E23_15740</name>
</gene>
<feature type="region of interest" description="Disordered" evidence="1">
    <location>
        <begin position="15"/>
        <end position="41"/>
    </location>
</feature>
<evidence type="ECO:0000313" key="2">
    <source>
        <dbReference type="EMBL" id="RZQ52143.1"/>
    </source>
</evidence>
<dbReference type="EMBL" id="PPSX01000064">
    <property type="protein sequence ID" value="RZQ52143.1"/>
    <property type="molecule type" value="Genomic_DNA"/>
</dbReference>
<evidence type="ECO:0000256" key="1">
    <source>
        <dbReference type="SAM" id="MobiDB-lite"/>
    </source>
</evidence>
<dbReference type="InterPro" id="IPR013783">
    <property type="entry name" value="Ig-like_fold"/>
</dbReference>
<evidence type="ECO:0000313" key="3">
    <source>
        <dbReference type="Proteomes" id="UP000291338"/>
    </source>
</evidence>
<feature type="compositionally biased region" description="Pro residues" evidence="1">
    <location>
        <begin position="23"/>
        <end position="35"/>
    </location>
</feature>